<name>A0A3M7C4B4_HORWE</name>
<dbReference type="EMBL" id="QWIO01003132">
    <property type="protein sequence ID" value="RMY46869.1"/>
    <property type="molecule type" value="Genomic_DNA"/>
</dbReference>
<accession>A0A3M7C4B4</accession>
<reference evidence="2 3" key="1">
    <citation type="journal article" date="2018" name="BMC Genomics">
        <title>Genomic evidence for intraspecific hybridization in a clonal and extremely halotolerant yeast.</title>
        <authorList>
            <person name="Gostincar C."/>
            <person name="Stajich J.E."/>
            <person name="Zupancic J."/>
            <person name="Zalar P."/>
            <person name="Gunde-Cimerman N."/>
        </authorList>
    </citation>
    <scope>NUCLEOTIDE SEQUENCE [LARGE SCALE GENOMIC DNA]</scope>
    <source>
        <strain evidence="2 3">EXF-10513</strain>
    </source>
</reference>
<feature type="region of interest" description="Disordered" evidence="1">
    <location>
        <begin position="89"/>
        <end position="109"/>
    </location>
</feature>
<organism evidence="2 3">
    <name type="scientific">Hortaea werneckii</name>
    <name type="common">Black yeast</name>
    <name type="synonym">Cladosporium werneckii</name>
    <dbReference type="NCBI Taxonomy" id="91943"/>
    <lineage>
        <taxon>Eukaryota</taxon>
        <taxon>Fungi</taxon>
        <taxon>Dikarya</taxon>
        <taxon>Ascomycota</taxon>
        <taxon>Pezizomycotina</taxon>
        <taxon>Dothideomycetes</taxon>
        <taxon>Dothideomycetidae</taxon>
        <taxon>Mycosphaerellales</taxon>
        <taxon>Teratosphaeriaceae</taxon>
        <taxon>Hortaea</taxon>
    </lineage>
</organism>
<dbReference type="Proteomes" id="UP000269539">
    <property type="component" value="Unassembled WGS sequence"/>
</dbReference>
<gene>
    <name evidence="2" type="ORF">D0864_15174</name>
</gene>
<feature type="region of interest" description="Disordered" evidence="1">
    <location>
        <begin position="213"/>
        <end position="240"/>
    </location>
</feature>
<evidence type="ECO:0000256" key="1">
    <source>
        <dbReference type="SAM" id="MobiDB-lite"/>
    </source>
</evidence>
<comment type="caution">
    <text evidence="2">The sequence shown here is derived from an EMBL/GenBank/DDBJ whole genome shotgun (WGS) entry which is preliminary data.</text>
</comment>
<dbReference type="AlphaFoldDB" id="A0A3M7C4B4"/>
<evidence type="ECO:0000313" key="2">
    <source>
        <dbReference type="EMBL" id="RMY46869.1"/>
    </source>
</evidence>
<evidence type="ECO:0000313" key="3">
    <source>
        <dbReference type="Proteomes" id="UP000269539"/>
    </source>
</evidence>
<protein>
    <submittedName>
        <fullName evidence="2">Uncharacterized protein</fullName>
    </submittedName>
</protein>
<proteinExistence type="predicted"/>
<feature type="region of interest" description="Disordered" evidence="1">
    <location>
        <begin position="21"/>
        <end position="60"/>
    </location>
</feature>
<sequence>MPEQSEDHEVLAAAAILMRMYRAEDSEPGEDSDATATPAPRGGNHGTISNAAGWQRVSQAARSFHVQSLREQEDREMMDVDERSLYKNDHAASSGIFEGQKPGEVYRPEPQPLTYYIPTGSSGREQRTIPRSVDFNSAESVLDADETRRLAAWRRESSWSAAGFRPDTFWRGYTKGYDNHMVAQHVTYLDQSGGHQIPWGISVEQSNLWLPNQNRMQQSVSSYNNRDKKPTSVREGYTGN</sequence>
<feature type="compositionally biased region" description="Polar residues" evidence="1">
    <location>
        <begin position="213"/>
        <end position="224"/>
    </location>
</feature>
<feature type="compositionally biased region" description="Polar residues" evidence="1">
    <location>
        <begin position="46"/>
        <end position="60"/>
    </location>
</feature>